<comment type="caution">
    <text evidence="1">The sequence shown here is derived from an EMBL/GenBank/DDBJ whole genome shotgun (WGS) entry which is preliminary data.</text>
</comment>
<accession>A0A7W9M0K2</accession>
<dbReference type="SUPFAM" id="SSF52540">
    <property type="entry name" value="P-loop containing nucleoside triphosphate hydrolases"/>
    <property type="match status" value="1"/>
</dbReference>
<organism evidence="1 2">
    <name type="scientific">Saccharothrix ecbatanensis</name>
    <dbReference type="NCBI Taxonomy" id="1105145"/>
    <lineage>
        <taxon>Bacteria</taxon>
        <taxon>Bacillati</taxon>
        <taxon>Actinomycetota</taxon>
        <taxon>Actinomycetes</taxon>
        <taxon>Pseudonocardiales</taxon>
        <taxon>Pseudonocardiaceae</taxon>
        <taxon>Saccharothrix</taxon>
    </lineage>
</organism>
<evidence type="ECO:0000313" key="2">
    <source>
        <dbReference type="Proteomes" id="UP000552097"/>
    </source>
</evidence>
<sequence>MQQPRGVSVALMGIDGAGKTSLAGHLRRAFEGVGIECVEVGRKPAVRAAGAAFPGPSLERLWLESWRLLFGGGHADGRPVDAAVPVQFTRMSSDEIVDQLPEHVTGVRRSGPLASLWTEYTIDQLVRAEAVEPVLARGAVALSDGFGFKGAAKVLGIARRLVDDTVTDAVLDRTAALVRMAYSDPFLQPDLGFLLDADPERSYGWRLSQSGRMGPAEDLWLAGRSGVESFVELQRSVAADLRSAATEWGWTVLQVDGRPQEETATEAVRIALAHPHVQRCANIRLDLAEEGL</sequence>
<dbReference type="RefSeq" id="WP_184919971.1">
    <property type="nucleotide sequence ID" value="NZ_JACHMO010000001.1"/>
</dbReference>
<dbReference type="Gene3D" id="3.40.50.300">
    <property type="entry name" value="P-loop containing nucleotide triphosphate hydrolases"/>
    <property type="match status" value="1"/>
</dbReference>
<dbReference type="EMBL" id="JACHMO010000001">
    <property type="protein sequence ID" value="MBB5802946.1"/>
    <property type="molecule type" value="Genomic_DNA"/>
</dbReference>
<dbReference type="GO" id="GO:0016301">
    <property type="term" value="F:kinase activity"/>
    <property type="evidence" value="ECO:0007669"/>
    <property type="project" value="UniProtKB-KW"/>
</dbReference>
<proteinExistence type="predicted"/>
<evidence type="ECO:0000313" key="1">
    <source>
        <dbReference type="EMBL" id="MBB5802946.1"/>
    </source>
</evidence>
<dbReference type="AlphaFoldDB" id="A0A7W9M0K2"/>
<keyword evidence="2" id="KW-1185">Reference proteome</keyword>
<keyword evidence="1" id="KW-0418">Kinase</keyword>
<dbReference type="InterPro" id="IPR027417">
    <property type="entry name" value="P-loop_NTPase"/>
</dbReference>
<dbReference type="Proteomes" id="UP000552097">
    <property type="component" value="Unassembled WGS sequence"/>
</dbReference>
<name>A0A7W9M0K2_9PSEU</name>
<protein>
    <submittedName>
        <fullName evidence="1">Thymidylate kinase</fullName>
    </submittedName>
</protein>
<reference evidence="1 2" key="1">
    <citation type="submission" date="2020-08" db="EMBL/GenBank/DDBJ databases">
        <title>Sequencing the genomes of 1000 actinobacteria strains.</title>
        <authorList>
            <person name="Klenk H.-P."/>
        </authorList>
    </citation>
    <scope>NUCLEOTIDE SEQUENCE [LARGE SCALE GENOMIC DNA]</scope>
    <source>
        <strain evidence="1 2">DSM 45486</strain>
    </source>
</reference>
<gene>
    <name evidence="1" type="ORF">F4560_002714</name>
</gene>
<keyword evidence="1" id="KW-0808">Transferase</keyword>